<organism evidence="1">
    <name type="scientific">Escherichia coli</name>
    <dbReference type="NCBI Taxonomy" id="562"/>
    <lineage>
        <taxon>Bacteria</taxon>
        <taxon>Pseudomonadati</taxon>
        <taxon>Pseudomonadota</taxon>
        <taxon>Gammaproteobacteria</taxon>
        <taxon>Enterobacterales</taxon>
        <taxon>Enterobacteriaceae</taxon>
        <taxon>Escherichia</taxon>
    </lineage>
</organism>
<dbReference type="AlphaFoldDB" id="A0A1Z1V2D4"/>
<accession>A0A1Z1V2D4</accession>
<geneLocation type="plasmid" evidence="1">
    <name>pMCR-M19736</name>
</geneLocation>
<name>A0A1Z1V2D4_ECOLX</name>
<evidence type="ECO:0000313" key="1">
    <source>
        <dbReference type="EMBL" id="ARX61369.1"/>
    </source>
</evidence>
<proteinExistence type="predicted"/>
<protein>
    <submittedName>
        <fullName evidence="1">Uncharacterized protein</fullName>
    </submittedName>
</protein>
<reference evidence="1" key="1">
    <citation type="submission" date="2017-01" db="EMBL/GenBank/DDBJ databases">
        <title>Molecular characteristics of mcr-1-carrying plasmids and new mcr-1 variant recovered from polyclonal clinical Escherichia coli from Argentina and Canada.</title>
        <authorList>
            <person name="Tijet N."/>
            <person name="Melano R.G."/>
        </authorList>
    </citation>
    <scope>NUCLEOTIDE SEQUENCE</scope>
    <source>
        <strain evidence="1">M19736</strain>
        <plasmid evidence="1">pMCR-M19736</plasmid>
    </source>
</reference>
<dbReference type="EMBL" id="KY471314">
    <property type="protein sequence ID" value="ARX61369.1"/>
    <property type="molecule type" value="Genomic_DNA"/>
</dbReference>
<sequence>MPEPHHPQKGGLSPASGLLLTAGFVSHACRNLPVSVLQPDFAQAIPGQECEY</sequence>
<keyword evidence="1" id="KW-0614">Plasmid</keyword>